<dbReference type="InterPro" id="IPR002885">
    <property type="entry name" value="PPR_rpt"/>
</dbReference>
<dbReference type="InterPro" id="IPR011990">
    <property type="entry name" value="TPR-like_helical_dom_sf"/>
</dbReference>
<feature type="non-terminal residue" evidence="2">
    <location>
        <position position="1"/>
    </location>
</feature>
<protein>
    <submittedName>
        <fullName evidence="2">Uncharacterized protein</fullName>
    </submittedName>
</protein>
<name>A0A812XVU5_SYMPI</name>
<proteinExistence type="predicted"/>
<dbReference type="AlphaFoldDB" id="A0A812XVU5"/>
<dbReference type="PROSITE" id="PS51375">
    <property type="entry name" value="PPR"/>
    <property type="match status" value="1"/>
</dbReference>
<sequence>ESRALQADVVSFNTVISGLDRASCWQLAIQLFEGLDDRSLQKDLISFNATLAACARAA</sequence>
<evidence type="ECO:0000313" key="2">
    <source>
        <dbReference type="EMBL" id="CAE7748624.1"/>
    </source>
</evidence>
<dbReference type="Proteomes" id="UP000649617">
    <property type="component" value="Unassembled WGS sequence"/>
</dbReference>
<evidence type="ECO:0000256" key="1">
    <source>
        <dbReference type="PROSITE-ProRule" id="PRU00708"/>
    </source>
</evidence>
<keyword evidence="3" id="KW-1185">Reference proteome</keyword>
<dbReference type="OrthoDB" id="438506at2759"/>
<dbReference type="EMBL" id="CAJNIZ010046441">
    <property type="protein sequence ID" value="CAE7748624.1"/>
    <property type="molecule type" value="Genomic_DNA"/>
</dbReference>
<dbReference type="Gene3D" id="1.25.40.10">
    <property type="entry name" value="Tetratricopeptide repeat domain"/>
    <property type="match status" value="1"/>
</dbReference>
<reference evidence="2" key="1">
    <citation type="submission" date="2021-02" db="EMBL/GenBank/DDBJ databases">
        <authorList>
            <person name="Dougan E. K."/>
            <person name="Rhodes N."/>
            <person name="Thang M."/>
            <person name="Chan C."/>
        </authorList>
    </citation>
    <scope>NUCLEOTIDE SEQUENCE</scope>
</reference>
<gene>
    <name evidence="2" type="ORF">SPIL2461_LOCUS21646</name>
</gene>
<comment type="caution">
    <text evidence="2">The sequence shown here is derived from an EMBL/GenBank/DDBJ whole genome shotgun (WGS) entry which is preliminary data.</text>
</comment>
<organism evidence="2 3">
    <name type="scientific">Symbiodinium pilosum</name>
    <name type="common">Dinoflagellate</name>
    <dbReference type="NCBI Taxonomy" id="2952"/>
    <lineage>
        <taxon>Eukaryota</taxon>
        <taxon>Sar</taxon>
        <taxon>Alveolata</taxon>
        <taxon>Dinophyceae</taxon>
        <taxon>Suessiales</taxon>
        <taxon>Symbiodiniaceae</taxon>
        <taxon>Symbiodinium</taxon>
    </lineage>
</organism>
<evidence type="ECO:0000313" key="3">
    <source>
        <dbReference type="Proteomes" id="UP000649617"/>
    </source>
</evidence>
<feature type="repeat" description="PPR" evidence="1">
    <location>
        <begin position="8"/>
        <end position="42"/>
    </location>
</feature>
<accession>A0A812XVU5</accession>
<feature type="non-terminal residue" evidence="2">
    <location>
        <position position="58"/>
    </location>
</feature>